<dbReference type="InterPro" id="IPR020613">
    <property type="entry name" value="Thiolase_CS"/>
</dbReference>
<evidence type="ECO:0000256" key="6">
    <source>
        <dbReference type="ARBA" id="ARBA00022946"/>
    </source>
</evidence>
<feature type="domain" description="Thiolase N-terminal" evidence="11">
    <location>
        <begin position="5"/>
        <end position="262"/>
    </location>
</feature>
<dbReference type="Proteomes" id="UP000281985">
    <property type="component" value="Unassembled WGS sequence"/>
</dbReference>
<evidence type="ECO:0000256" key="3">
    <source>
        <dbReference type="ARBA" id="ARBA00012705"/>
    </source>
</evidence>
<evidence type="ECO:0000256" key="10">
    <source>
        <dbReference type="RuleBase" id="RU003557"/>
    </source>
</evidence>
<comment type="subunit">
    <text evidence="2">Homotetramer.</text>
</comment>
<evidence type="ECO:0000313" key="13">
    <source>
        <dbReference type="EMBL" id="RMB59531.1"/>
    </source>
</evidence>
<dbReference type="InterPro" id="IPR020617">
    <property type="entry name" value="Thiolase_C"/>
</dbReference>
<dbReference type="GO" id="GO:0006635">
    <property type="term" value="P:fatty acid beta-oxidation"/>
    <property type="evidence" value="ECO:0007669"/>
    <property type="project" value="TreeGrafter"/>
</dbReference>
<dbReference type="InterPro" id="IPR016039">
    <property type="entry name" value="Thiolase-like"/>
</dbReference>
<dbReference type="InterPro" id="IPR002155">
    <property type="entry name" value="Thiolase"/>
</dbReference>
<organism evidence="13 14">
    <name type="scientific">Dokdonia sinensis</name>
    <dbReference type="NCBI Taxonomy" id="2479847"/>
    <lineage>
        <taxon>Bacteria</taxon>
        <taxon>Pseudomonadati</taxon>
        <taxon>Bacteroidota</taxon>
        <taxon>Flavobacteriia</taxon>
        <taxon>Flavobacteriales</taxon>
        <taxon>Flavobacteriaceae</taxon>
        <taxon>Dokdonia</taxon>
    </lineage>
</organism>
<comment type="caution">
    <text evidence="13">The sequence shown here is derived from an EMBL/GenBank/DDBJ whole genome shotgun (WGS) entry which is preliminary data.</text>
</comment>
<keyword evidence="5" id="KW-0479">Metal-binding</keyword>
<proteinExistence type="inferred from homology"/>
<evidence type="ECO:0000256" key="8">
    <source>
        <dbReference type="ARBA" id="ARBA00023315"/>
    </source>
</evidence>
<dbReference type="GO" id="GO:0046872">
    <property type="term" value="F:metal ion binding"/>
    <property type="evidence" value="ECO:0007669"/>
    <property type="project" value="UniProtKB-KW"/>
</dbReference>
<feature type="active site" description="Acyl-thioester intermediate" evidence="9">
    <location>
        <position position="89"/>
    </location>
</feature>
<dbReference type="EC" id="2.3.1.9" evidence="3"/>
<evidence type="ECO:0000256" key="5">
    <source>
        <dbReference type="ARBA" id="ARBA00022723"/>
    </source>
</evidence>
<reference evidence="13 14" key="1">
    <citation type="submission" date="2018-10" db="EMBL/GenBank/DDBJ databases">
        <title>Dokdonia luteus sp. nov., isolated from sea water.</title>
        <authorList>
            <person name="Zhou L.Y."/>
            <person name="Du Z.J."/>
        </authorList>
    </citation>
    <scope>NUCLEOTIDE SEQUENCE [LARGE SCALE GENOMIC DNA]</scope>
    <source>
        <strain evidence="13 14">SH27</strain>
    </source>
</reference>
<dbReference type="InterPro" id="IPR020610">
    <property type="entry name" value="Thiolase_AS"/>
</dbReference>
<dbReference type="FunFam" id="3.40.47.10:FF:000007">
    <property type="entry name" value="acetyl-CoA acetyltransferase, mitochondrial"/>
    <property type="match status" value="1"/>
</dbReference>
<sequence>MSKKVVIVAAVRTPIGSFLGKLSSVSATKLGSSAIKGALDKINLDPKLVDEVYMGNVVQAGVGQAPARQAALGAGIPETVPCTTVNKVCASGMKAVSNAAQAILVGDAEIVVAGGMENMSLIPHYVHLRNSHKFGPQTFVDGMQKDGLVDAYDGNAMGVCADACASRYEFSREDQDSYAIQSYERSAAAWNAGKFKDEVIPVAVPQRRGDDIIVDTDEEFTNVRIDKIPALRPAFTKDGTVTAANASTINDGAGAVILMSEEKAKKLNLTPLCTIKGYADAAQEPEWFTTAPAKALPKALAKAGVTQDDIDFFEFNEAFSVVGLANMKLLGLTDKNVNVNGGAVSLGHPLGCSGVRILITLIHVLKQNNAKLGAAAICNGGGGASAIVIENHI</sequence>
<dbReference type="NCBIfam" id="TIGR01930">
    <property type="entry name" value="AcCoA-C-Actrans"/>
    <property type="match status" value="1"/>
</dbReference>
<dbReference type="OrthoDB" id="9764892at2"/>
<feature type="active site" description="Proton acceptor" evidence="9">
    <location>
        <position position="348"/>
    </location>
</feature>
<dbReference type="PROSITE" id="PS00098">
    <property type="entry name" value="THIOLASE_1"/>
    <property type="match status" value="1"/>
</dbReference>
<keyword evidence="8 10" id="KW-0012">Acyltransferase</keyword>
<dbReference type="PROSITE" id="PS00737">
    <property type="entry name" value="THIOLASE_2"/>
    <property type="match status" value="1"/>
</dbReference>
<evidence type="ECO:0000256" key="9">
    <source>
        <dbReference type="PIRSR" id="PIRSR000429-1"/>
    </source>
</evidence>
<evidence type="ECO:0000256" key="2">
    <source>
        <dbReference type="ARBA" id="ARBA00011881"/>
    </source>
</evidence>
<evidence type="ECO:0000256" key="7">
    <source>
        <dbReference type="ARBA" id="ARBA00022958"/>
    </source>
</evidence>
<dbReference type="CDD" id="cd00751">
    <property type="entry name" value="thiolase"/>
    <property type="match status" value="1"/>
</dbReference>
<feature type="active site" description="Proton acceptor" evidence="9">
    <location>
        <position position="378"/>
    </location>
</feature>
<dbReference type="InterPro" id="IPR020616">
    <property type="entry name" value="Thiolase_N"/>
</dbReference>
<keyword evidence="4 10" id="KW-0808">Transferase</keyword>
<dbReference type="InterPro" id="IPR020615">
    <property type="entry name" value="Thiolase_acyl_enz_int_AS"/>
</dbReference>
<dbReference type="Pfam" id="PF02803">
    <property type="entry name" value="Thiolase_C"/>
    <property type="match status" value="1"/>
</dbReference>
<dbReference type="GO" id="GO:0003985">
    <property type="term" value="F:acetyl-CoA C-acetyltransferase activity"/>
    <property type="evidence" value="ECO:0007669"/>
    <property type="project" value="UniProtKB-EC"/>
</dbReference>
<dbReference type="Pfam" id="PF00108">
    <property type="entry name" value="Thiolase_N"/>
    <property type="match status" value="1"/>
</dbReference>
<dbReference type="EMBL" id="REFV01000006">
    <property type="protein sequence ID" value="RMB59531.1"/>
    <property type="molecule type" value="Genomic_DNA"/>
</dbReference>
<dbReference type="PANTHER" id="PTHR18919:SF156">
    <property type="entry name" value="ACETYL-COA ACETYLTRANSFERASE, MITOCHONDRIAL"/>
    <property type="match status" value="1"/>
</dbReference>
<dbReference type="PIRSF" id="PIRSF000429">
    <property type="entry name" value="Ac-CoA_Ac_transf"/>
    <property type="match status" value="1"/>
</dbReference>
<comment type="similarity">
    <text evidence="1 10">Belongs to the thiolase-like superfamily. Thiolase family.</text>
</comment>
<dbReference type="RefSeq" id="WP_121917169.1">
    <property type="nucleotide sequence ID" value="NZ_REFV01000006.1"/>
</dbReference>
<evidence type="ECO:0000259" key="12">
    <source>
        <dbReference type="Pfam" id="PF02803"/>
    </source>
</evidence>
<dbReference type="AlphaFoldDB" id="A0A3M0G3G8"/>
<evidence type="ECO:0000256" key="1">
    <source>
        <dbReference type="ARBA" id="ARBA00010982"/>
    </source>
</evidence>
<evidence type="ECO:0000259" key="11">
    <source>
        <dbReference type="Pfam" id="PF00108"/>
    </source>
</evidence>
<keyword evidence="7" id="KW-0630">Potassium</keyword>
<dbReference type="Gene3D" id="3.40.47.10">
    <property type="match status" value="1"/>
</dbReference>
<feature type="domain" description="Thiolase C-terminal" evidence="12">
    <location>
        <begin position="270"/>
        <end position="390"/>
    </location>
</feature>
<keyword evidence="6" id="KW-0809">Transit peptide</keyword>
<evidence type="ECO:0000313" key="14">
    <source>
        <dbReference type="Proteomes" id="UP000281985"/>
    </source>
</evidence>
<name>A0A3M0G3G8_9FLAO</name>
<accession>A0A3M0G3G8</accession>
<gene>
    <name evidence="13" type="ORF">EAX61_08075</name>
</gene>
<dbReference type="PANTHER" id="PTHR18919">
    <property type="entry name" value="ACETYL-COA C-ACYLTRANSFERASE"/>
    <property type="match status" value="1"/>
</dbReference>
<dbReference type="PROSITE" id="PS00099">
    <property type="entry name" value="THIOLASE_3"/>
    <property type="match status" value="1"/>
</dbReference>
<protein>
    <recommendedName>
        <fullName evidence="3">acetyl-CoA C-acetyltransferase</fullName>
        <ecNumber evidence="3">2.3.1.9</ecNumber>
    </recommendedName>
</protein>
<dbReference type="SUPFAM" id="SSF53901">
    <property type="entry name" value="Thiolase-like"/>
    <property type="match status" value="2"/>
</dbReference>
<keyword evidence="14" id="KW-1185">Reference proteome</keyword>
<evidence type="ECO:0000256" key="4">
    <source>
        <dbReference type="ARBA" id="ARBA00022679"/>
    </source>
</evidence>